<evidence type="ECO:0000256" key="4">
    <source>
        <dbReference type="ARBA" id="ARBA00022777"/>
    </source>
</evidence>
<keyword evidence="5" id="KW-0067">ATP-binding</keyword>
<name>E1JSY8_SOLFR</name>
<dbReference type="CDD" id="cd01164">
    <property type="entry name" value="FruK_PfkB_like"/>
    <property type="match status" value="1"/>
</dbReference>
<comment type="caution">
    <text evidence="8">The sequence shown here is derived from an EMBL/GenBank/DDBJ whole genome shotgun (WGS) entry which is preliminary data.</text>
</comment>
<evidence type="ECO:0000256" key="3">
    <source>
        <dbReference type="ARBA" id="ARBA00022741"/>
    </source>
</evidence>
<dbReference type="PANTHER" id="PTHR46566">
    <property type="entry name" value="1-PHOSPHOFRUCTOKINASE-RELATED"/>
    <property type="match status" value="1"/>
</dbReference>
<dbReference type="RefSeq" id="WP_005991185.1">
    <property type="nucleotide sequence ID" value="NZ_AECZ01000003.1"/>
</dbReference>
<gene>
    <name evidence="8" type="ORF">DesfrDRAFT_0727</name>
</gene>
<dbReference type="AlphaFoldDB" id="E1JSY8"/>
<dbReference type="FunFam" id="3.40.1190.20:FF:000001">
    <property type="entry name" value="Phosphofructokinase"/>
    <property type="match status" value="1"/>
</dbReference>
<dbReference type="NCBIfam" id="TIGR03828">
    <property type="entry name" value="pfkB"/>
    <property type="match status" value="1"/>
</dbReference>
<dbReference type="InterPro" id="IPR022463">
    <property type="entry name" value="1-PFruKinase"/>
</dbReference>
<accession>E1JSY8</accession>
<evidence type="ECO:0000256" key="1">
    <source>
        <dbReference type="ARBA" id="ARBA00010688"/>
    </source>
</evidence>
<evidence type="ECO:0000313" key="8">
    <source>
        <dbReference type="EMBL" id="EFL52621.1"/>
    </source>
</evidence>
<organism evidence="8 9">
    <name type="scientific">Solidesulfovibrio fructosivorans JJ]</name>
    <dbReference type="NCBI Taxonomy" id="596151"/>
    <lineage>
        <taxon>Bacteria</taxon>
        <taxon>Pseudomonadati</taxon>
        <taxon>Thermodesulfobacteriota</taxon>
        <taxon>Desulfovibrionia</taxon>
        <taxon>Desulfovibrionales</taxon>
        <taxon>Desulfovibrionaceae</taxon>
        <taxon>Solidesulfovibrio</taxon>
    </lineage>
</organism>
<sequence precursor="true">MLQEQTVVTVTMNPAVDLACTVPGFALGEVNRVARARTDPGGKGINIARLLRLFNLPVAGTGFLGADNAGLFERLFQQRGIQDAFVRLPGETRTDVKVVDPEAKTTTDINCPGLTPDTPHLAALFSTVDRLSRDAGLVVIAGSLPPGLEDGVVAKLVAMARARGLRAVVDTSGPALAEAIAAKPSLIKPNTLELGQYLGRSVESLEDVVAEARALVRGGIETVAVSLGERGAVFVEAEAAVVARPPQIEAVSTVGAGDAMVAGLCAGLARGLPLPERARLATAMAAAVVAQPGPCLSDIGPARALESLVVVEPLEARRMES</sequence>
<dbReference type="NCBIfam" id="TIGR03168">
    <property type="entry name" value="1-PFK"/>
    <property type="match status" value="1"/>
</dbReference>
<dbReference type="GO" id="GO:0005829">
    <property type="term" value="C:cytosol"/>
    <property type="evidence" value="ECO:0007669"/>
    <property type="project" value="TreeGrafter"/>
</dbReference>
<dbReference type="GO" id="GO:0016052">
    <property type="term" value="P:carbohydrate catabolic process"/>
    <property type="evidence" value="ECO:0007669"/>
    <property type="project" value="UniProtKB-ARBA"/>
</dbReference>
<keyword evidence="4 8" id="KW-0418">Kinase</keyword>
<keyword evidence="9" id="KW-1185">Reference proteome</keyword>
<proteinExistence type="inferred from homology"/>
<dbReference type="GO" id="GO:0008662">
    <property type="term" value="F:1-phosphofructokinase activity"/>
    <property type="evidence" value="ECO:0007669"/>
    <property type="project" value="InterPro"/>
</dbReference>
<evidence type="ECO:0000259" key="7">
    <source>
        <dbReference type="Pfam" id="PF00294"/>
    </source>
</evidence>
<dbReference type="STRING" id="596151.DesfrDRAFT_0727"/>
<reference evidence="8 9" key="1">
    <citation type="submission" date="2010-08" db="EMBL/GenBank/DDBJ databases">
        <title>The draft genome of Desulfovibrio fructosovorans JJ.</title>
        <authorList>
            <consortium name="US DOE Joint Genome Institute (JGI-PGF)"/>
            <person name="Lucas S."/>
            <person name="Copeland A."/>
            <person name="Lapidus A."/>
            <person name="Cheng J.-F."/>
            <person name="Bruce D."/>
            <person name="Goodwin L."/>
            <person name="Pitluck S."/>
            <person name="Land M.L."/>
            <person name="Hauser L."/>
            <person name="Chang Y.-J."/>
            <person name="Jeffries C."/>
            <person name="Wall J.D."/>
            <person name="Stahl D.A."/>
            <person name="Arkin A.P."/>
            <person name="Dehal P."/>
            <person name="Stolyar S.M."/>
            <person name="Hazen T.C."/>
            <person name="Woyke T.J."/>
        </authorList>
    </citation>
    <scope>NUCLEOTIDE SEQUENCE [LARGE SCALE GENOMIC DNA]</scope>
    <source>
        <strain evidence="8 9">JJ</strain>
    </source>
</reference>
<dbReference type="InterPro" id="IPR029056">
    <property type="entry name" value="Ribokinase-like"/>
</dbReference>
<dbReference type="PIRSF" id="PIRSF000535">
    <property type="entry name" value="1PFK/6PFK/LacC"/>
    <property type="match status" value="1"/>
</dbReference>
<dbReference type="InterPro" id="IPR017583">
    <property type="entry name" value="Tagatose/fructose_Pkinase"/>
</dbReference>
<dbReference type="Gene3D" id="3.40.1190.20">
    <property type="match status" value="1"/>
</dbReference>
<dbReference type="GO" id="GO:0044281">
    <property type="term" value="P:small molecule metabolic process"/>
    <property type="evidence" value="ECO:0007669"/>
    <property type="project" value="UniProtKB-ARBA"/>
</dbReference>
<evidence type="ECO:0000256" key="6">
    <source>
        <dbReference type="PIRNR" id="PIRNR000535"/>
    </source>
</evidence>
<keyword evidence="3" id="KW-0547">Nucleotide-binding</keyword>
<dbReference type="EMBL" id="AECZ01000003">
    <property type="protein sequence ID" value="EFL52621.1"/>
    <property type="molecule type" value="Genomic_DNA"/>
</dbReference>
<dbReference type="InterPro" id="IPR011611">
    <property type="entry name" value="PfkB_dom"/>
</dbReference>
<dbReference type="PANTHER" id="PTHR46566:SF5">
    <property type="entry name" value="1-PHOSPHOFRUCTOKINASE"/>
    <property type="match status" value="1"/>
</dbReference>
<dbReference type="Pfam" id="PF00294">
    <property type="entry name" value="PfkB"/>
    <property type="match status" value="1"/>
</dbReference>
<dbReference type="eggNOG" id="COG1105">
    <property type="taxonomic scope" value="Bacteria"/>
</dbReference>
<feature type="domain" description="Carbohydrate kinase PfkB" evidence="7">
    <location>
        <begin position="16"/>
        <end position="296"/>
    </location>
</feature>
<evidence type="ECO:0000313" key="9">
    <source>
        <dbReference type="Proteomes" id="UP000006250"/>
    </source>
</evidence>
<dbReference type="SUPFAM" id="SSF53613">
    <property type="entry name" value="Ribokinase-like"/>
    <property type="match status" value="1"/>
</dbReference>
<evidence type="ECO:0000256" key="2">
    <source>
        <dbReference type="ARBA" id="ARBA00022679"/>
    </source>
</evidence>
<protein>
    <submittedName>
        <fullName evidence="8">1-phosphofructokinase</fullName>
    </submittedName>
</protein>
<comment type="similarity">
    <text evidence="1">Belongs to the carbohydrate kinase PfkB family.</text>
</comment>
<dbReference type="GO" id="GO:0005524">
    <property type="term" value="F:ATP binding"/>
    <property type="evidence" value="ECO:0007669"/>
    <property type="project" value="UniProtKB-KW"/>
</dbReference>
<dbReference type="Proteomes" id="UP000006250">
    <property type="component" value="Unassembled WGS sequence"/>
</dbReference>
<keyword evidence="2 6" id="KW-0808">Transferase</keyword>
<evidence type="ECO:0000256" key="5">
    <source>
        <dbReference type="ARBA" id="ARBA00022840"/>
    </source>
</evidence>
<dbReference type="OrthoDB" id="9801219at2"/>